<reference evidence="1 2" key="1">
    <citation type="submission" date="2019-03" db="EMBL/GenBank/DDBJ databases">
        <title>First draft genome of Liparis tanakae, snailfish: a comprehensive survey of snailfish specific genes.</title>
        <authorList>
            <person name="Kim W."/>
            <person name="Song I."/>
            <person name="Jeong J.-H."/>
            <person name="Kim D."/>
            <person name="Kim S."/>
            <person name="Ryu S."/>
            <person name="Song J.Y."/>
            <person name="Lee S.K."/>
        </authorList>
    </citation>
    <scope>NUCLEOTIDE SEQUENCE [LARGE SCALE GENOMIC DNA]</scope>
    <source>
        <tissue evidence="1">Muscle</tissue>
    </source>
</reference>
<organism evidence="1 2">
    <name type="scientific">Liparis tanakae</name>
    <name type="common">Tanaka's snailfish</name>
    <dbReference type="NCBI Taxonomy" id="230148"/>
    <lineage>
        <taxon>Eukaryota</taxon>
        <taxon>Metazoa</taxon>
        <taxon>Chordata</taxon>
        <taxon>Craniata</taxon>
        <taxon>Vertebrata</taxon>
        <taxon>Euteleostomi</taxon>
        <taxon>Actinopterygii</taxon>
        <taxon>Neopterygii</taxon>
        <taxon>Teleostei</taxon>
        <taxon>Neoteleostei</taxon>
        <taxon>Acanthomorphata</taxon>
        <taxon>Eupercaria</taxon>
        <taxon>Perciformes</taxon>
        <taxon>Cottioidei</taxon>
        <taxon>Cottales</taxon>
        <taxon>Liparidae</taxon>
        <taxon>Liparis</taxon>
    </lineage>
</organism>
<proteinExistence type="predicted"/>
<keyword evidence="2" id="KW-1185">Reference proteome</keyword>
<dbReference type="EMBL" id="SRLO01000842">
    <property type="protein sequence ID" value="TNN45526.1"/>
    <property type="molecule type" value="Genomic_DNA"/>
</dbReference>
<comment type="caution">
    <text evidence="1">The sequence shown here is derived from an EMBL/GenBank/DDBJ whole genome shotgun (WGS) entry which is preliminary data.</text>
</comment>
<dbReference type="Proteomes" id="UP000314294">
    <property type="component" value="Unassembled WGS sequence"/>
</dbReference>
<evidence type="ECO:0000313" key="2">
    <source>
        <dbReference type="Proteomes" id="UP000314294"/>
    </source>
</evidence>
<gene>
    <name evidence="1" type="ORF">EYF80_044278</name>
</gene>
<sequence>MSAAEQSNCDHPAVKLPLEDTDMYDYVGFQPVIILRTLNGVHFVAPLAVRLYETPRAFKELHLKLIWVLLTACARFLDSKTHTALQATNLQPADERRVTAC</sequence>
<evidence type="ECO:0000313" key="1">
    <source>
        <dbReference type="EMBL" id="TNN45526.1"/>
    </source>
</evidence>
<name>A0A4Z2FWA0_9TELE</name>
<accession>A0A4Z2FWA0</accession>
<dbReference type="AlphaFoldDB" id="A0A4Z2FWA0"/>
<protein>
    <submittedName>
        <fullName evidence="1">Uncharacterized protein</fullName>
    </submittedName>
</protein>